<evidence type="ECO:0000313" key="2">
    <source>
        <dbReference type="Proteomes" id="UP000319143"/>
    </source>
</evidence>
<comment type="caution">
    <text evidence="1">The sequence shown here is derived from an EMBL/GenBank/DDBJ whole genome shotgun (WGS) entry which is preliminary data.</text>
</comment>
<reference evidence="1 2" key="1">
    <citation type="submission" date="2019-02" db="EMBL/GenBank/DDBJ databases">
        <title>Deep-cultivation of Planctomycetes and their phenomic and genomic characterization uncovers novel biology.</title>
        <authorList>
            <person name="Wiegand S."/>
            <person name="Jogler M."/>
            <person name="Boedeker C."/>
            <person name="Pinto D."/>
            <person name="Vollmers J."/>
            <person name="Rivas-Marin E."/>
            <person name="Kohn T."/>
            <person name="Peeters S.H."/>
            <person name="Heuer A."/>
            <person name="Rast P."/>
            <person name="Oberbeckmann S."/>
            <person name="Bunk B."/>
            <person name="Jeske O."/>
            <person name="Meyerdierks A."/>
            <person name="Storesund J.E."/>
            <person name="Kallscheuer N."/>
            <person name="Luecker S."/>
            <person name="Lage O.M."/>
            <person name="Pohl T."/>
            <person name="Merkel B.J."/>
            <person name="Hornburger P."/>
            <person name="Mueller R.-W."/>
            <person name="Bruemmer F."/>
            <person name="Labrenz M."/>
            <person name="Spormann A.M."/>
            <person name="Op Den Camp H."/>
            <person name="Overmann J."/>
            <person name="Amann R."/>
            <person name="Jetten M.S.M."/>
            <person name="Mascher T."/>
            <person name="Medema M.H."/>
            <person name="Devos D.P."/>
            <person name="Kaster A.-K."/>
            <person name="Ovreas L."/>
            <person name="Rohde M."/>
            <person name="Galperin M.Y."/>
            <person name="Jogler C."/>
        </authorList>
    </citation>
    <scope>NUCLEOTIDE SEQUENCE [LARGE SCALE GENOMIC DNA]</scope>
    <source>
        <strain evidence="1 2">Poly41</strain>
    </source>
</reference>
<sequence length="56" mass="6344">MKFAGCTNGNWQKWTTIDSIVRIAPIIGLTMRIRNLGLEWVFRMKATSAGKLGFRS</sequence>
<keyword evidence="2" id="KW-1185">Reference proteome</keyword>
<organism evidence="1 2">
    <name type="scientific">Novipirellula artificiosorum</name>
    <dbReference type="NCBI Taxonomy" id="2528016"/>
    <lineage>
        <taxon>Bacteria</taxon>
        <taxon>Pseudomonadati</taxon>
        <taxon>Planctomycetota</taxon>
        <taxon>Planctomycetia</taxon>
        <taxon>Pirellulales</taxon>
        <taxon>Pirellulaceae</taxon>
        <taxon>Novipirellula</taxon>
    </lineage>
</organism>
<dbReference type="Proteomes" id="UP000319143">
    <property type="component" value="Unassembled WGS sequence"/>
</dbReference>
<name>A0A5C6E019_9BACT</name>
<dbReference type="AlphaFoldDB" id="A0A5C6E019"/>
<evidence type="ECO:0000313" key="1">
    <source>
        <dbReference type="EMBL" id="TWU40489.1"/>
    </source>
</evidence>
<protein>
    <submittedName>
        <fullName evidence="1">Uncharacterized protein</fullName>
    </submittedName>
</protein>
<gene>
    <name evidence="1" type="ORF">Poly41_13220</name>
</gene>
<dbReference type="EMBL" id="SJPV01000002">
    <property type="protein sequence ID" value="TWU40489.1"/>
    <property type="molecule type" value="Genomic_DNA"/>
</dbReference>
<accession>A0A5C6E019</accession>
<proteinExistence type="predicted"/>